<evidence type="ECO:0000256" key="2">
    <source>
        <dbReference type="ARBA" id="ARBA00004870"/>
    </source>
</evidence>
<keyword evidence="5 13" id="KW-0444">Lipid biosynthesis</keyword>
<evidence type="ECO:0000256" key="3">
    <source>
        <dbReference type="ARBA" id="ARBA00012071"/>
    </source>
</evidence>
<dbReference type="UniPathway" id="UPA00359">
    <property type="reaction ID" value="UER00482"/>
</dbReference>
<evidence type="ECO:0000313" key="14">
    <source>
        <dbReference type="EMBL" id="SMF79153.1"/>
    </source>
</evidence>
<evidence type="ECO:0000256" key="12">
    <source>
        <dbReference type="ARBA" id="ARBA00029757"/>
    </source>
</evidence>
<dbReference type="AlphaFoldDB" id="A0A1Y6CP99"/>
<comment type="similarity">
    <text evidence="13">Belongs to the LpxK family.</text>
</comment>
<dbReference type="Pfam" id="PF02606">
    <property type="entry name" value="LpxK"/>
    <property type="match status" value="1"/>
</dbReference>
<dbReference type="OrthoDB" id="5297728at2"/>
<evidence type="ECO:0000256" key="1">
    <source>
        <dbReference type="ARBA" id="ARBA00002274"/>
    </source>
</evidence>
<dbReference type="PANTHER" id="PTHR42724:SF1">
    <property type="entry name" value="TETRAACYLDISACCHARIDE 4'-KINASE, MITOCHONDRIAL-RELATED"/>
    <property type="match status" value="1"/>
</dbReference>
<comment type="catalytic activity">
    <reaction evidence="13">
        <text>a lipid A disaccharide + ATP = a lipid IVA + ADP + H(+)</text>
        <dbReference type="Rhea" id="RHEA:67840"/>
        <dbReference type="ChEBI" id="CHEBI:15378"/>
        <dbReference type="ChEBI" id="CHEBI:30616"/>
        <dbReference type="ChEBI" id="CHEBI:176343"/>
        <dbReference type="ChEBI" id="CHEBI:176425"/>
        <dbReference type="ChEBI" id="CHEBI:456216"/>
        <dbReference type="EC" id="2.7.1.130"/>
    </reaction>
</comment>
<organism evidence="14 15">
    <name type="scientific">Pseudobacteriovorax antillogorgiicola</name>
    <dbReference type="NCBI Taxonomy" id="1513793"/>
    <lineage>
        <taxon>Bacteria</taxon>
        <taxon>Pseudomonadati</taxon>
        <taxon>Bdellovibrionota</taxon>
        <taxon>Oligoflexia</taxon>
        <taxon>Oligoflexales</taxon>
        <taxon>Pseudobacteriovoracaceae</taxon>
        <taxon>Pseudobacteriovorax</taxon>
    </lineage>
</organism>
<evidence type="ECO:0000256" key="5">
    <source>
        <dbReference type="ARBA" id="ARBA00022516"/>
    </source>
</evidence>
<dbReference type="STRING" id="1513793.SAMN06296036_13334"/>
<comment type="caution">
    <text evidence="13">Lacks conserved residue(s) required for the propagation of feature annotation.</text>
</comment>
<dbReference type="InterPro" id="IPR003758">
    <property type="entry name" value="LpxK"/>
</dbReference>
<dbReference type="EC" id="2.7.1.130" evidence="3 13"/>
<dbReference type="GO" id="GO:0009029">
    <property type="term" value="F:lipid-A 4'-kinase activity"/>
    <property type="evidence" value="ECO:0007669"/>
    <property type="project" value="UniProtKB-UniRule"/>
</dbReference>
<protein>
    <recommendedName>
        <fullName evidence="4 13">Tetraacyldisaccharide 4'-kinase</fullName>
        <ecNumber evidence="3 13">2.7.1.130</ecNumber>
    </recommendedName>
    <alternativeName>
        <fullName evidence="12 13">Lipid A 4'-kinase</fullName>
    </alternativeName>
</protein>
<comment type="function">
    <text evidence="1 13">Transfers the gamma-phosphate of ATP to the 4'-position of a tetraacyldisaccharide 1-phosphate intermediate (termed DS-1-P) to form tetraacyldisaccharide 1,4'-bis-phosphate (lipid IVA).</text>
</comment>
<keyword evidence="15" id="KW-1185">Reference proteome</keyword>
<dbReference type="GO" id="GO:0005886">
    <property type="term" value="C:plasma membrane"/>
    <property type="evidence" value="ECO:0007669"/>
    <property type="project" value="TreeGrafter"/>
</dbReference>
<gene>
    <name evidence="13" type="primary">lpxK</name>
    <name evidence="14" type="ORF">SAMN06296036_13334</name>
</gene>
<dbReference type="InterPro" id="IPR027417">
    <property type="entry name" value="P-loop_NTPase"/>
</dbReference>
<dbReference type="GO" id="GO:0009245">
    <property type="term" value="P:lipid A biosynthetic process"/>
    <property type="evidence" value="ECO:0007669"/>
    <property type="project" value="UniProtKB-UniRule"/>
</dbReference>
<keyword evidence="6 13" id="KW-0441">Lipid A biosynthesis</keyword>
<comment type="pathway">
    <text evidence="2 13">Glycolipid biosynthesis; lipid IV(A) biosynthesis; lipid IV(A) from (3R)-3-hydroxytetradecanoyl-[acyl-carrier-protein] and UDP-N-acetyl-alpha-D-glucosamine: step 6/6.</text>
</comment>
<proteinExistence type="inferred from homology"/>
<keyword evidence="10 13" id="KW-0067">ATP-binding</keyword>
<keyword evidence="9 13" id="KW-0418">Kinase</keyword>
<dbReference type="Proteomes" id="UP000192907">
    <property type="component" value="Unassembled WGS sequence"/>
</dbReference>
<evidence type="ECO:0000256" key="11">
    <source>
        <dbReference type="ARBA" id="ARBA00023098"/>
    </source>
</evidence>
<dbReference type="NCBIfam" id="TIGR00682">
    <property type="entry name" value="lpxK"/>
    <property type="match status" value="1"/>
</dbReference>
<dbReference type="GO" id="GO:0009244">
    <property type="term" value="P:lipopolysaccharide core region biosynthetic process"/>
    <property type="evidence" value="ECO:0007669"/>
    <property type="project" value="TreeGrafter"/>
</dbReference>
<accession>A0A1Y6CP99</accession>
<keyword evidence="7 13" id="KW-0808">Transferase</keyword>
<dbReference type="PANTHER" id="PTHR42724">
    <property type="entry name" value="TETRAACYLDISACCHARIDE 4'-KINASE"/>
    <property type="match status" value="1"/>
</dbReference>
<evidence type="ECO:0000256" key="7">
    <source>
        <dbReference type="ARBA" id="ARBA00022679"/>
    </source>
</evidence>
<name>A0A1Y6CP99_9BACT</name>
<dbReference type="EMBL" id="FWZT01000033">
    <property type="protein sequence ID" value="SMF79153.1"/>
    <property type="molecule type" value="Genomic_DNA"/>
</dbReference>
<evidence type="ECO:0000256" key="10">
    <source>
        <dbReference type="ARBA" id="ARBA00022840"/>
    </source>
</evidence>
<evidence type="ECO:0000256" key="9">
    <source>
        <dbReference type="ARBA" id="ARBA00022777"/>
    </source>
</evidence>
<keyword evidence="11 13" id="KW-0443">Lipid metabolism</keyword>
<evidence type="ECO:0000256" key="8">
    <source>
        <dbReference type="ARBA" id="ARBA00022741"/>
    </source>
</evidence>
<dbReference type="GO" id="GO:0005524">
    <property type="term" value="F:ATP binding"/>
    <property type="evidence" value="ECO:0007669"/>
    <property type="project" value="UniProtKB-UniRule"/>
</dbReference>
<keyword evidence="8 13" id="KW-0547">Nucleotide-binding</keyword>
<evidence type="ECO:0000256" key="6">
    <source>
        <dbReference type="ARBA" id="ARBA00022556"/>
    </source>
</evidence>
<reference evidence="15" key="1">
    <citation type="submission" date="2017-04" db="EMBL/GenBank/DDBJ databases">
        <authorList>
            <person name="Varghese N."/>
            <person name="Submissions S."/>
        </authorList>
    </citation>
    <scope>NUCLEOTIDE SEQUENCE [LARGE SCALE GENOMIC DNA]</scope>
    <source>
        <strain evidence="15">RKEM611</strain>
    </source>
</reference>
<dbReference type="SUPFAM" id="SSF52540">
    <property type="entry name" value="P-loop containing nucleoside triphosphate hydrolases"/>
    <property type="match status" value="1"/>
</dbReference>
<sequence>MNIRLLMLPLSYLYGQIQAFRRTLFDRKILTSHRLPNQVISVGNLEVGGTGKSPVTVAIANYLLKQGFHPVIVTRGYRSGLDADDNAVLLDRELVLTPQSGKDFHADEARMQSALLPSVPVIIGAKRIDACRRFLAHFPEPTHWLLDDGFQHCQIKRDLDIVLLDADRPLDNGHVIPCGRLREFPGTLERADIILLTRARSNQVPPVLQNFRDRIRFSTFEHKSLNVVHSSRSGEPFPTQDLAVITGIAKPQKLLTSVQELGLGISQTHIVRDHEPFRLREIKDKIKNCRAVLTTEKDYFRDPSIFDELSIPVATLPLSADIQEIHKSLVLSAT</sequence>
<evidence type="ECO:0000256" key="4">
    <source>
        <dbReference type="ARBA" id="ARBA00016436"/>
    </source>
</evidence>
<evidence type="ECO:0000313" key="15">
    <source>
        <dbReference type="Proteomes" id="UP000192907"/>
    </source>
</evidence>
<evidence type="ECO:0000256" key="13">
    <source>
        <dbReference type="HAMAP-Rule" id="MF_00409"/>
    </source>
</evidence>
<dbReference type="HAMAP" id="MF_00409">
    <property type="entry name" value="LpxK"/>
    <property type="match status" value="1"/>
</dbReference>